<dbReference type="STRING" id="1280941.HY2_01680"/>
<accession>A0A328JVS8</accession>
<evidence type="ECO:0000313" key="7">
    <source>
        <dbReference type="EMBL" id="RAN34358.1"/>
    </source>
</evidence>
<keyword evidence="6" id="KW-0449">Lipoprotein</keyword>
<keyword evidence="2" id="KW-1003">Cell membrane</keyword>
<name>A0A062U530_9PROT</name>
<dbReference type="GO" id="GO:0009636">
    <property type="term" value="P:response to toxic substance"/>
    <property type="evidence" value="ECO:0007669"/>
    <property type="project" value="InterPro"/>
</dbReference>
<evidence type="ECO:0000256" key="3">
    <source>
        <dbReference type="ARBA" id="ARBA00022729"/>
    </source>
</evidence>
<evidence type="ECO:0000313" key="8">
    <source>
        <dbReference type="Proteomes" id="UP000249123"/>
    </source>
</evidence>
<evidence type="ECO:0000256" key="1">
    <source>
        <dbReference type="ARBA" id="ARBA00010296"/>
    </source>
</evidence>
<dbReference type="Proteomes" id="UP000249123">
    <property type="component" value="Unassembled WGS sequence"/>
</dbReference>
<dbReference type="RefSeq" id="WP_034825497.1">
    <property type="nucleotide sequence ID" value="NZ_AWFA01000012.1"/>
</dbReference>
<organism evidence="7 8">
    <name type="scientific">Hyphomonas pacifica</name>
    <dbReference type="NCBI Taxonomy" id="1280941"/>
    <lineage>
        <taxon>Bacteria</taxon>
        <taxon>Pseudomonadati</taxon>
        <taxon>Pseudomonadota</taxon>
        <taxon>Alphaproteobacteria</taxon>
        <taxon>Hyphomonadales</taxon>
        <taxon>Hyphomonadaceae</taxon>
        <taxon>Hyphomonas</taxon>
    </lineage>
</organism>
<sequence length="52" mass="5382">MKKILIAALALAALPMVTACNTVEGVGRDVQAGGEVVADTARDVKDKISKKD</sequence>
<dbReference type="InterPro" id="IPR012556">
    <property type="entry name" value="Entericidin"/>
</dbReference>
<protein>
    <recommendedName>
        <fullName evidence="9">Entericidin</fullName>
    </recommendedName>
</protein>
<dbReference type="PROSITE" id="PS51257">
    <property type="entry name" value="PROKAR_LIPOPROTEIN"/>
    <property type="match status" value="1"/>
</dbReference>
<keyword evidence="4" id="KW-0472">Membrane</keyword>
<keyword evidence="5" id="KW-0564">Palmitate</keyword>
<reference evidence="7 8" key="1">
    <citation type="submission" date="2013-04" db="EMBL/GenBank/DDBJ databases">
        <title>Hyphomonas sp. T24B3 Genome Sequencing.</title>
        <authorList>
            <person name="Lai Q."/>
            <person name="Shao Z."/>
        </authorList>
    </citation>
    <scope>NUCLEOTIDE SEQUENCE [LARGE SCALE GENOMIC DNA]</scope>
    <source>
        <strain evidence="7 8">T24B3</strain>
    </source>
</reference>
<dbReference type="OrthoDB" id="7363288at2"/>
<comment type="similarity">
    <text evidence="1">Belongs to the EcnA/EcnB lipoprotein family.</text>
</comment>
<keyword evidence="3" id="KW-0732">Signal</keyword>
<comment type="caution">
    <text evidence="7">The sequence shown here is derived from an EMBL/GenBank/DDBJ whole genome shotgun (WGS) entry which is preliminary data.</text>
</comment>
<evidence type="ECO:0008006" key="9">
    <source>
        <dbReference type="Google" id="ProtNLM"/>
    </source>
</evidence>
<evidence type="ECO:0000256" key="6">
    <source>
        <dbReference type="ARBA" id="ARBA00023288"/>
    </source>
</evidence>
<gene>
    <name evidence="7" type="ORF">HY3_01765</name>
</gene>
<evidence type="ECO:0000256" key="2">
    <source>
        <dbReference type="ARBA" id="ARBA00022475"/>
    </source>
</evidence>
<dbReference type="eggNOG" id="COG5510">
    <property type="taxonomic scope" value="Bacteria"/>
</dbReference>
<evidence type="ECO:0000256" key="5">
    <source>
        <dbReference type="ARBA" id="ARBA00023139"/>
    </source>
</evidence>
<dbReference type="AlphaFoldDB" id="A0A062U530"/>
<keyword evidence="8" id="KW-1185">Reference proteome</keyword>
<accession>A0A062U530</accession>
<proteinExistence type="inferred from homology"/>
<dbReference type="GO" id="GO:0016020">
    <property type="term" value="C:membrane"/>
    <property type="evidence" value="ECO:0007669"/>
    <property type="project" value="InterPro"/>
</dbReference>
<dbReference type="Pfam" id="PF08085">
    <property type="entry name" value="Entericidin"/>
    <property type="match status" value="1"/>
</dbReference>
<dbReference type="EMBL" id="AWFB01000012">
    <property type="protein sequence ID" value="RAN34358.1"/>
    <property type="molecule type" value="Genomic_DNA"/>
</dbReference>
<evidence type="ECO:0000256" key="4">
    <source>
        <dbReference type="ARBA" id="ARBA00023136"/>
    </source>
</evidence>